<dbReference type="EMBL" id="OZ020109">
    <property type="protein sequence ID" value="CAK9261613.1"/>
    <property type="molecule type" value="Genomic_DNA"/>
</dbReference>
<feature type="compositionally biased region" description="Basic and acidic residues" evidence="1">
    <location>
        <begin position="7"/>
        <end position="23"/>
    </location>
</feature>
<protein>
    <submittedName>
        <fullName evidence="2">Uncharacterized protein</fullName>
    </submittedName>
</protein>
<proteinExistence type="predicted"/>
<organism evidence="2 3">
    <name type="scientific">Sphagnum jensenii</name>
    <dbReference type="NCBI Taxonomy" id="128206"/>
    <lineage>
        <taxon>Eukaryota</taxon>
        <taxon>Viridiplantae</taxon>
        <taxon>Streptophyta</taxon>
        <taxon>Embryophyta</taxon>
        <taxon>Bryophyta</taxon>
        <taxon>Sphagnophytina</taxon>
        <taxon>Sphagnopsida</taxon>
        <taxon>Sphagnales</taxon>
        <taxon>Sphagnaceae</taxon>
        <taxon>Sphagnum</taxon>
    </lineage>
</organism>
<reference evidence="2" key="1">
    <citation type="submission" date="2024-02" db="EMBL/GenBank/DDBJ databases">
        <authorList>
            <consortium name="ELIXIR-Norway"/>
            <consortium name="Elixir Norway"/>
        </authorList>
    </citation>
    <scope>NUCLEOTIDE SEQUENCE</scope>
</reference>
<keyword evidence="3" id="KW-1185">Reference proteome</keyword>
<gene>
    <name evidence="2" type="ORF">CSSPJE1EN1_LOCUS7091</name>
</gene>
<evidence type="ECO:0000313" key="2">
    <source>
        <dbReference type="EMBL" id="CAK9261613.1"/>
    </source>
</evidence>
<evidence type="ECO:0000256" key="1">
    <source>
        <dbReference type="SAM" id="MobiDB-lite"/>
    </source>
</evidence>
<evidence type="ECO:0000313" key="3">
    <source>
        <dbReference type="Proteomes" id="UP001497444"/>
    </source>
</evidence>
<name>A0ABP0W6V6_9BRYO</name>
<dbReference type="Proteomes" id="UP001497444">
    <property type="component" value="Chromosome 14"/>
</dbReference>
<accession>A0ABP0W6V6</accession>
<feature type="region of interest" description="Disordered" evidence="1">
    <location>
        <begin position="1"/>
        <end position="23"/>
    </location>
</feature>
<feature type="region of interest" description="Disordered" evidence="1">
    <location>
        <begin position="47"/>
        <end position="102"/>
    </location>
</feature>
<sequence>MVLQNRDPVKKDQNPFYDDPTRASKAHFDRNRFRKYHLVSTTSCKGQREDQAAATNAVAKSLHTQQAMQESKGLEPRSSSTGRVGSNRAHRSPARPGTYMGI</sequence>